<dbReference type="EMBL" id="JAGFBF010000001">
    <property type="protein sequence ID" value="MBO2989044.1"/>
    <property type="molecule type" value="Genomic_DNA"/>
</dbReference>
<dbReference type="InterPro" id="IPR028081">
    <property type="entry name" value="Leu-bd"/>
</dbReference>
<evidence type="ECO:0000256" key="3">
    <source>
        <dbReference type="SAM" id="SignalP"/>
    </source>
</evidence>
<protein>
    <submittedName>
        <fullName evidence="5">ABC transporter substrate-binding protein</fullName>
    </submittedName>
</protein>
<dbReference type="PANTHER" id="PTHR47235:SF1">
    <property type="entry name" value="BLR6548 PROTEIN"/>
    <property type="match status" value="1"/>
</dbReference>
<name>A0A939QHP3_9MICO</name>
<dbReference type="RefSeq" id="WP_208236866.1">
    <property type="nucleotide sequence ID" value="NZ_BAAAQU010000001.1"/>
</dbReference>
<dbReference type="CDD" id="cd06343">
    <property type="entry name" value="PBP1_ABC_ligand_binding-like"/>
    <property type="match status" value="1"/>
</dbReference>
<dbReference type="PANTHER" id="PTHR47235">
    <property type="entry name" value="BLR6548 PROTEIN"/>
    <property type="match status" value="1"/>
</dbReference>
<gene>
    <name evidence="5" type="ORF">J4H85_03395</name>
</gene>
<proteinExistence type="inferred from homology"/>
<dbReference type="SUPFAM" id="SSF53822">
    <property type="entry name" value="Periplasmic binding protein-like I"/>
    <property type="match status" value="1"/>
</dbReference>
<feature type="domain" description="Leucine-binding protein" evidence="4">
    <location>
        <begin position="43"/>
        <end position="398"/>
    </location>
</feature>
<keyword evidence="2 3" id="KW-0732">Signal</keyword>
<accession>A0A939QHP3</accession>
<evidence type="ECO:0000256" key="1">
    <source>
        <dbReference type="ARBA" id="ARBA00010062"/>
    </source>
</evidence>
<organism evidence="5 6">
    <name type="scientific">Leucobacter tardus</name>
    <dbReference type="NCBI Taxonomy" id="501483"/>
    <lineage>
        <taxon>Bacteria</taxon>
        <taxon>Bacillati</taxon>
        <taxon>Actinomycetota</taxon>
        <taxon>Actinomycetes</taxon>
        <taxon>Micrococcales</taxon>
        <taxon>Microbacteriaceae</taxon>
        <taxon>Leucobacter</taxon>
    </lineage>
</organism>
<evidence type="ECO:0000259" key="4">
    <source>
        <dbReference type="Pfam" id="PF13458"/>
    </source>
</evidence>
<dbReference type="Gene3D" id="3.40.50.2300">
    <property type="match status" value="2"/>
</dbReference>
<feature type="signal peptide" evidence="3">
    <location>
        <begin position="1"/>
        <end position="28"/>
    </location>
</feature>
<evidence type="ECO:0000256" key="2">
    <source>
        <dbReference type="ARBA" id="ARBA00022729"/>
    </source>
</evidence>
<sequence length="412" mass="43658">MKRNIRKRGVLGAVALSAAALLVLSACARDGGGEASPGITDETITLGVTTPLSGGTAGPGTCTVAGLRAYMGAANAAGGIEFGDGKTREVQIEALDDAYDPQKASSNFQTLKNEAFAITSGLGTPTNLAWREAATADEVPQALVMTGDPIFSDQEESPWSLGWVPVYQNEGEAFGEMLASSSEDHKVAILSQNDDFGEGYVEGFKEAIAGSDNIEVVGELTYEATDTSVDAQLTELAATDADVFFNAMSITPLVISSLERAQSIGWEPSWFLPSNTSSPGAILEPGGASAYPGVYSVAFAKAPASPEFSDDEDVQTFLANLDEYADYSDVPAFPHCMWSYMLGATLEQVFQDMEEPTRESFMESLRSIEDFQAPLMLEGTTVNTTEDGEPAVSTVVVQKYNGQGFDTVDQLE</sequence>
<feature type="chain" id="PRO_5037098258" evidence="3">
    <location>
        <begin position="29"/>
        <end position="412"/>
    </location>
</feature>
<dbReference type="PROSITE" id="PS51257">
    <property type="entry name" value="PROKAR_LIPOPROTEIN"/>
    <property type="match status" value="1"/>
</dbReference>
<dbReference type="Proteomes" id="UP000668403">
    <property type="component" value="Unassembled WGS sequence"/>
</dbReference>
<comment type="similarity">
    <text evidence="1">Belongs to the leucine-binding protein family.</text>
</comment>
<dbReference type="Pfam" id="PF13458">
    <property type="entry name" value="Peripla_BP_6"/>
    <property type="match status" value="1"/>
</dbReference>
<dbReference type="AlphaFoldDB" id="A0A939QHP3"/>
<dbReference type="InterPro" id="IPR028082">
    <property type="entry name" value="Peripla_BP_I"/>
</dbReference>
<reference evidence="5" key="1">
    <citation type="submission" date="2021-03" db="EMBL/GenBank/DDBJ databases">
        <title>Leucobacter chromiisoli sp. nov., isolated from chromium-containing soil of chemical plant.</title>
        <authorList>
            <person name="Xu Z."/>
        </authorList>
    </citation>
    <scope>NUCLEOTIDE SEQUENCE</scope>
    <source>
        <strain evidence="5">K 70/01</strain>
    </source>
</reference>
<comment type="caution">
    <text evidence="5">The sequence shown here is derived from an EMBL/GenBank/DDBJ whole genome shotgun (WGS) entry which is preliminary data.</text>
</comment>
<keyword evidence="6" id="KW-1185">Reference proteome</keyword>
<evidence type="ECO:0000313" key="6">
    <source>
        <dbReference type="Proteomes" id="UP000668403"/>
    </source>
</evidence>
<evidence type="ECO:0000313" key="5">
    <source>
        <dbReference type="EMBL" id="MBO2989044.1"/>
    </source>
</evidence>